<comment type="similarity">
    <text evidence="1 3">Belongs to the D-isomer specific 2-hydroxyacid dehydrogenase family.</text>
</comment>
<dbReference type="PROSITE" id="PS00065">
    <property type="entry name" value="D_2_HYDROXYACID_DH_1"/>
    <property type="match status" value="1"/>
</dbReference>
<name>A0ABW4CEP3_9LACO</name>
<dbReference type="InterPro" id="IPR058205">
    <property type="entry name" value="D-LDH-like"/>
</dbReference>
<feature type="domain" description="D-isomer specific 2-hydroxyacid dehydrogenase NAD-binding" evidence="5">
    <location>
        <begin position="112"/>
        <end position="298"/>
    </location>
</feature>
<proteinExistence type="inferred from homology"/>
<protein>
    <submittedName>
        <fullName evidence="6">NAD(P)-dependent oxidoreductase</fullName>
    </submittedName>
</protein>
<dbReference type="InterPro" id="IPR036291">
    <property type="entry name" value="NAD(P)-bd_dom_sf"/>
</dbReference>
<comment type="caution">
    <text evidence="6">The sequence shown here is derived from an EMBL/GenBank/DDBJ whole genome shotgun (WGS) entry which is preliminary data.</text>
</comment>
<evidence type="ECO:0000259" key="4">
    <source>
        <dbReference type="Pfam" id="PF00389"/>
    </source>
</evidence>
<evidence type="ECO:0000313" key="7">
    <source>
        <dbReference type="Proteomes" id="UP001597196"/>
    </source>
</evidence>
<evidence type="ECO:0000256" key="2">
    <source>
        <dbReference type="ARBA" id="ARBA00023027"/>
    </source>
</evidence>
<dbReference type="InterPro" id="IPR029752">
    <property type="entry name" value="D-isomer_DH_CS1"/>
</dbReference>
<dbReference type="PANTHER" id="PTHR43026:SF1">
    <property type="entry name" value="2-HYDROXYACID DEHYDROGENASE HOMOLOG 1-RELATED"/>
    <property type="match status" value="1"/>
</dbReference>
<accession>A0ABW4CEP3</accession>
<keyword evidence="2" id="KW-0520">NAD</keyword>
<keyword evidence="7" id="KW-1185">Reference proteome</keyword>
<keyword evidence="3" id="KW-0560">Oxidoreductase</keyword>
<evidence type="ECO:0000259" key="5">
    <source>
        <dbReference type="Pfam" id="PF02826"/>
    </source>
</evidence>
<dbReference type="Pfam" id="PF00389">
    <property type="entry name" value="2-Hacid_dh"/>
    <property type="match status" value="1"/>
</dbReference>
<evidence type="ECO:0000313" key="6">
    <source>
        <dbReference type="EMBL" id="MFD1429267.1"/>
    </source>
</evidence>
<gene>
    <name evidence="6" type="ORF">ACFQ4P_03250</name>
</gene>
<dbReference type="PANTHER" id="PTHR43026">
    <property type="entry name" value="2-HYDROXYACID DEHYDROGENASE HOMOLOG 1-RELATED"/>
    <property type="match status" value="1"/>
</dbReference>
<dbReference type="EMBL" id="JBHTOC010000004">
    <property type="protein sequence ID" value="MFD1429267.1"/>
    <property type="molecule type" value="Genomic_DNA"/>
</dbReference>
<evidence type="ECO:0000256" key="3">
    <source>
        <dbReference type="RuleBase" id="RU003719"/>
    </source>
</evidence>
<dbReference type="InterPro" id="IPR006140">
    <property type="entry name" value="D-isomer_DH_NAD-bd"/>
</dbReference>
<sequence length="334" mass="36751">MFKIVAYGVRDNEVPYFKALNKYNYELKLVPEFLTHDNVETAKGADGVMLRANCVADAQNLAKFNEWGIKYVMTRTVGFNHIDLNAIKQYGMKCARVPAYSPYAVAELAMTLGMMLYRHTALATSNTNAGKFAVDPNTFSKEIHSSTVGIIGAGKIGATEASLYHGMGATVLAYDPYPSDYARQFVTFVEQDDLLAKSDIISIHTPYFKGQNDDFVNADLIAKMKDGVMLVNTARGELNDYKAVLAALKSGKLGGFATDVYKNETELLGHTFDGALAQADMEALRELYPKVLMTPHIGSYTEPALHDMIAVSYDNVEQAQQTGHTDNDIPLPKD</sequence>
<dbReference type="Proteomes" id="UP001597196">
    <property type="component" value="Unassembled WGS sequence"/>
</dbReference>
<feature type="domain" description="D-isomer specific 2-hydroxyacid dehydrogenase catalytic" evidence="4">
    <location>
        <begin position="8"/>
        <end position="327"/>
    </location>
</feature>
<dbReference type="SUPFAM" id="SSF52283">
    <property type="entry name" value="Formate/glycerate dehydrogenase catalytic domain-like"/>
    <property type="match status" value="1"/>
</dbReference>
<dbReference type="Gene3D" id="3.40.50.720">
    <property type="entry name" value="NAD(P)-binding Rossmann-like Domain"/>
    <property type="match status" value="2"/>
</dbReference>
<reference evidence="7" key="1">
    <citation type="journal article" date="2019" name="Int. J. Syst. Evol. Microbiol.">
        <title>The Global Catalogue of Microorganisms (GCM) 10K type strain sequencing project: providing services to taxonomists for standard genome sequencing and annotation.</title>
        <authorList>
            <consortium name="The Broad Institute Genomics Platform"/>
            <consortium name="The Broad Institute Genome Sequencing Center for Infectious Disease"/>
            <person name="Wu L."/>
            <person name="Ma J."/>
        </authorList>
    </citation>
    <scope>NUCLEOTIDE SEQUENCE [LARGE SCALE GENOMIC DNA]</scope>
    <source>
        <strain evidence="7">CCM 8980</strain>
    </source>
</reference>
<dbReference type="InterPro" id="IPR006139">
    <property type="entry name" value="D-isomer_2_OHA_DH_cat_dom"/>
</dbReference>
<evidence type="ECO:0000256" key="1">
    <source>
        <dbReference type="ARBA" id="ARBA00005854"/>
    </source>
</evidence>
<dbReference type="Pfam" id="PF02826">
    <property type="entry name" value="2-Hacid_dh_C"/>
    <property type="match status" value="1"/>
</dbReference>
<dbReference type="SUPFAM" id="SSF51735">
    <property type="entry name" value="NAD(P)-binding Rossmann-fold domains"/>
    <property type="match status" value="1"/>
</dbReference>
<dbReference type="RefSeq" id="WP_203626203.1">
    <property type="nucleotide sequence ID" value="NZ_BOLQ01000003.1"/>
</dbReference>
<organism evidence="6 7">
    <name type="scientific">Lacticaseibacillus mingshuiensis</name>
    <dbReference type="NCBI Taxonomy" id="2799574"/>
    <lineage>
        <taxon>Bacteria</taxon>
        <taxon>Bacillati</taxon>
        <taxon>Bacillota</taxon>
        <taxon>Bacilli</taxon>
        <taxon>Lactobacillales</taxon>
        <taxon>Lactobacillaceae</taxon>
        <taxon>Lacticaseibacillus</taxon>
    </lineage>
</organism>